<dbReference type="PANTHER" id="PTHR34216">
    <property type="match status" value="1"/>
</dbReference>
<sequence>MIGKRTIRTSLQILSAADLYQRLPDNHNNIIMYHAIGNDGYDAITPKLFKRQIYWLKKHYEITPLNRITEPGKKKKIALTFDDGLTSFLTNALPILRETNSPATVFVIGGVVCGRHADKSNRLMTKQQLLEISRDPLIEIGSHTMTHSRLTESQNYHKLKTEVIDSLMAIEDAIGITVDSFCYPFNCFNKEAREMVSAHYKLAVCGGGHQAFINNDSDPWSLPRINGATNLMALKLRVSDFYKHYNLVT</sequence>
<dbReference type="EMBL" id="RCDA01000001">
    <property type="protein sequence ID" value="RLK51644.1"/>
    <property type="molecule type" value="Genomic_DNA"/>
</dbReference>
<dbReference type="SUPFAM" id="SSF88713">
    <property type="entry name" value="Glycoside hydrolase/deacetylase"/>
    <property type="match status" value="1"/>
</dbReference>
<gene>
    <name evidence="3" type="ORF">DFR31_1589</name>
</gene>
<protein>
    <submittedName>
        <fullName evidence="3">Peptidoglycan/xylan/chitin deacetylase (PgdA/CDA1 family)</fullName>
    </submittedName>
</protein>
<name>A0A498C5X3_9GAMM</name>
<dbReference type="InterPro" id="IPR051398">
    <property type="entry name" value="Polysacch_Deacetylase"/>
</dbReference>
<dbReference type="PANTHER" id="PTHR34216:SF7">
    <property type="entry name" value="POLY-BETA-1,6-N-ACETYL-D-GLUCOSAMINE N-DEACETYLASE"/>
    <property type="match status" value="1"/>
</dbReference>
<evidence type="ECO:0000313" key="4">
    <source>
        <dbReference type="Proteomes" id="UP000275461"/>
    </source>
</evidence>
<evidence type="ECO:0000256" key="1">
    <source>
        <dbReference type="ARBA" id="ARBA00022729"/>
    </source>
</evidence>
<proteinExistence type="predicted"/>
<keyword evidence="1" id="KW-0732">Signal</keyword>
<dbReference type="AlphaFoldDB" id="A0A498C5X3"/>
<dbReference type="InterPro" id="IPR011330">
    <property type="entry name" value="Glyco_hydro/deAcase_b/a-brl"/>
</dbReference>
<dbReference type="Gene3D" id="3.20.20.370">
    <property type="entry name" value="Glycoside hydrolase/deacetylase"/>
    <property type="match status" value="1"/>
</dbReference>
<comment type="caution">
    <text evidence="3">The sequence shown here is derived from an EMBL/GenBank/DDBJ whole genome shotgun (WGS) entry which is preliminary data.</text>
</comment>
<dbReference type="GO" id="GO:0016810">
    <property type="term" value="F:hydrolase activity, acting on carbon-nitrogen (but not peptide) bonds"/>
    <property type="evidence" value="ECO:0007669"/>
    <property type="project" value="InterPro"/>
</dbReference>
<dbReference type="Pfam" id="PF01522">
    <property type="entry name" value="Polysacc_deac_1"/>
    <property type="match status" value="1"/>
</dbReference>
<evidence type="ECO:0000313" key="3">
    <source>
        <dbReference type="EMBL" id="RLK51644.1"/>
    </source>
</evidence>
<keyword evidence="4" id="KW-1185">Reference proteome</keyword>
<dbReference type="PROSITE" id="PS51677">
    <property type="entry name" value="NODB"/>
    <property type="match status" value="1"/>
</dbReference>
<dbReference type="GO" id="GO:0005975">
    <property type="term" value="P:carbohydrate metabolic process"/>
    <property type="evidence" value="ECO:0007669"/>
    <property type="project" value="InterPro"/>
</dbReference>
<evidence type="ECO:0000259" key="2">
    <source>
        <dbReference type="PROSITE" id="PS51677"/>
    </source>
</evidence>
<dbReference type="InterPro" id="IPR002509">
    <property type="entry name" value="NODB_dom"/>
</dbReference>
<reference evidence="3 4" key="1">
    <citation type="submission" date="2018-10" db="EMBL/GenBank/DDBJ databases">
        <title>Genomic Encyclopedia of Type Strains, Phase IV (KMG-IV): sequencing the most valuable type-strain genomes for metagenomic binning, comparative biology and taxonomic classification.</title>
        <authorList>
            <person name="Goeker M."/>
        </authorList>
    </citation>
    <scope>NUCLEOTIDE SEQUENCE [LARGE SCALE GENOMIC DNA]</scope>
    <source>
        <strain evidence="3 4">DSM 12769</strain>
    </source>
</reference>
<accession>A0A498C5X3</accession>
<dbReference type="Proteomes" id="UP000275461">
    <property type="component" value="Unassembled WGS sequence"/>
</dbReference>
<dbReference type="RefSeq" id="WP_170153629.1">
    <property type="nucleotide sequence ID" value="NZ_RCDA01000001.1"/>
</dbReference>
<dbReference type="CDD" id="cd10918">
    <property type="entry name" value="CE4_NodB_like_5s_6s"/>
    <property type="match status" value="1"/>
</dbReference>
<feature type="domain" description="NodB homology" evidence="2">
    <location>
        <begin position="75"/>
        <end position="249"/>
    </location>
</feature>
<organism evidence="3 4">
    <name type="scientific">Alkalispirillum mobile</name>
    <dbReference type="NCBI Taxonomy" id="85925"/>
    <lineage>
        <taxon>Bacteria</taxon>
        <taxon>Pseudomonadati</taxon>
        <taxon>Pseudomonadota</taxon>
        <taxon>Gammaproteobacteria</taxon>
        <taxon>Chromatiales</taxon>
        <taxon>Ectothiorhodospiraceae</taxon>
        <taxon>Alkalispirillum</taxon>
    </lineage>
</organism>